<geneLocation type="plasmid" evidence="2 4">
    <name>9</name>
</geneLocation>
<dbReference type="AlphaFoldDB" id="A0A0W0R320"/>
<keyword evidence="1" id="KW-0378">Hydrolase</keyword>
<dbReference type="Proteomes" id="UP000054859">
    <property type="component" value="Unassembled WGS sequence"/>
</dbReference>
<name>A0A0W0R320_9GAMM</name>
<protein>
    <submittedName>
        <fullName evidence="1 2">Hydrolase</fullName>
        <ecNumber evidence="2">3.1.3.18</ecNumber>
    </submittedName>
</protein>
<dbReference type="GO" id="GO:0006281">
    <property type="term" value="P:DNA repair"/>
    <property type="evidence" value="ECO:0007669"/>
    <property type="project" value="TreeGrafter"/>
</dbReference>
<dbReference type="KEGG" id="ladl:NCTC12735_00334"/>
<evidence type="ECO:0000313" key="3">
    <source>
        <dbReference type="Proteomes" id="UP000054859"/>
    </source>
</evidence>
<dbReference type="OrthoDB" id="9782449at2"/>
<gene>
    <name evidence="2" type="primary">gph</name>
    <name evidence="1" type="ORF">Lade_0116</name>
    <name evidence="2" type="ORF">NCTC12735_00334</name>
</gene>
<dbReference type="EMBL" id="LR134418">
    <property type="protein sequence ID" value="VEH84721.1"/>
    <property type="molecule type" value="Genomic_DNA"/>
</dbReference>
<dbReference type="STRING" id="45056.Lade_0116"/>
<accession>A0A0W0R320</accession>
<evidence type="ECO:0000313" key="4">
    <source>
        <dbReference type="Proteomes" id="UP000281170"/>
    </source>
</evidence>
<organism evidence="1 3">
    <name type="scientific">Legionella adelaidensis</name>
    <dbReference type="NCBI Taxonomy" id="45056"/>
    <lineage>
        <taxon>Bacteria</taxon>
        <taxon>Pseudomonadati</taxon>
        <taxon>Pseudomonadota</taxon>
        <taxon>Gammaproteobacteria</taxon>
        <taxon>Legionellales</taxon>
        <taxon>Legionellaceae</taxon>
        <taxon>Legionella</taxon>
    </lineage>
</organism>
<dbReference type="Proteomes" id="UP000281170">
    <property type="component" value="Plasmid 9"/>
</dbReference>
<dbReference type="Gene3D" id="3.40.50.1000">
    <property type="entry name" value="HAD superfamily/HAD-like"/>
    <property type="match status" value="1"/>
</dbReference>
<dbReference type="InterPro" id="IPR041492">
    <property type="entry name" value="HAD_2"/>
</dbReference>
<dbReference type="InterPro" id="IPR006439">
    <property type="entry name" value="HAD-SF_hydro_IA"/>
</dbReference>
<dbReference type="GO" id="GO:0008967">
    <property type="term" value="F:phosphoglycolate phosphatase activity"/>
    <property type="evidence" value="ECO:0007669"/>
    <property type="project" value="UniProtKB-EC"/>
</dbReference>
<dbReference type="PANTHER" id="PTHR43434:SF24">
    <property type="entry name" value="HYDROLASE-RELATED"/>
    <property type="match status" value="1"/>
</dbReference>
<dbReference type="PATRIC" id="fig|45056.6.peg.120"/>
<sequence>MSKSYRLIVFDWEGTLGDTLGQLVHTLRQEANRLQLGEFNEDLARKYLMMGMPFAISQLFPQLTLRQQEELIEAVQYTPSSRSQVYLLPGVNAILNQLAQAGIEMAVASNKSQNSLTRVLQNSGVGAFFNVTRTASQAPAKPCPQMLEEIIDFCGVDRTQTLMVGDSVSDIEMAIRLDVDAVGIDFYYQESQRKALKEAGALQVFTNYQEFANYLKLP</sequence>
<keyword evidence="2" id="KW-0614">Plasmid</keyword>
<proteinExistence type="predicted"/>
<dbReference type="EMBL" id="LNKA01000001">
    <property type="protein sequence ID" value="KTC65458.1"/>
    <property type="molecule type" value="Genomic_DNA"/>
</dbReference>
<dbReference type="InterPro" id="IPR023214">
    <property type="entry name" value="HAD_sf"/>
</dbReference>
<reference evidence="2 4" key="2">
    <citation type="submission" date="2018-12" db="EMBL/GenBank/DDBJ databases">
        <authorList>
            <consortium name="Pathogen Informatics"/>
        </authorList>
    </citation>
    <scope>NUCLEOTIDE SEQUENCE [LARGE SCALE GENOMIC DNA]</scope>
    <source>
        <strain evidence="2 4">NCTC12735</strain>
        <plasmid evidence="4">9</plasmid>
    </source>
</reference>
<dbReference type="PANTHER" id="PTHR43434">
    <property type="entry name" value="PHOSPHOGLYCOLATE PHOSPHATASE"/>
    <property type="match status" value="1"/>
</dbReference>
<dbReference type="InterPro" id="IPR036412">
    <property type="entry name" value="HAD-like_sf"/>
</dbReference>
<dbReference type="SFLD" id="SFLDS00003">
    <property type="entry name" value="Haloacid_Dehalogenase"/>
    <property type="match status" value="1"/>
</dbReference>
<dbReference type="SUPFAM" id="SSF56784">
    <property type="entry name" value="HAD-like"/>
    <property type="match status" value="1"/>
</dbReference>
<evidence type="ECO:0000313" key="1">
    <source>
        <dbReference type="EMBL" id="KTC65458.1"/>
    </source>
</evidence>
<keyword evidence="3" id="KW-1185">Reference proteome</keyword>
<dbReference type="InterPro" id="IPR023198">
    <property type="entry name" value="PGP-like_dom2"/>
</dbReference>
<dbReference type="EC" id="3.1.3.18" evidence="2"/>
<dbReference type="Gene3D" id="1.10.150.240">
    <property type="entry name" value="Putative phosphatase, domain 2"/>
    <property type="match status" value="1"/>
</dbReference>
<dbReference type="RefSeq" id="WP_058461222.1">
    <property type="nucleotide sequence ID" value="NZ_CAAAHS010000003.1"/>
</dbReference>
<dbReference type="SFLD" id="SFLDG01129">
    <property type="entry name" value="C1.5:_HAD__Beta-PGM__Phosphata"/>
    <property type="match status" value="1"/>
</dbReference>
<dbReference type="InterPro" id="IPR050155">
    <property type="entry name" value="HAD-like_hydrolase_sf"/>
</dbReference>
<dbReference type="Pfam" id="PF13419">
    <property type="entry name" value="HAD_2"/>
    <property type="match status" value="1"/>
</dbReference>
<dbReference type="GO" id="GO:0005829">
    <property type="term" value="C:cytosol"/>
    <property type="evidence" value="ECO:0007669"/>
    <property type="project" value="TreeGrafter"/>
</dbReference>
<dbReference type="NCBIfam" id="TIGR01549">
    <property type="entry name" value="HAD-SF-IA-v1"/>
    <property type="match status" value="1"/>
</dbReference>
<reference evidence="1 3" key="1">
    <citation type="submission" date="2015-11" db="EMBL/GenBank/DDBJ databases">
        <title>Identification of large and diverse effector repertoires of 38 Legionella species.</title>
        <authorList>
            <person name="Burstein D."/>
            <person name="Amaro F."/>
            <person name="Zusman T."/>
            <person name="Lifshitz Z."/>
            <person name="Cohen O."/>
            <person name="Gilbert J.A."/>
            <person name="Pupko T."/>
            <person name="Shuman H.A."/>
            <person name="Segal G."/>
        </authorList>
    </citation>
    <scope>NUCLEOTIDE SEQUENCE [LARGE SCALE GENOMIC DNA]</scope>
    <source>
        <strain evidence="1 3">1762-AUS-E</strain>
    </source>
</reference>
<evidence type="ECO:0000313" key="2">
    <source>
        <dbReference type="EMBL" id="VEH84721.1"/>
    </source>
</evidence>